<evidence type="ECO:0000313" key="11">
    <source>
        <dbReference type="Proteomes" id="UP001055172"/>
    </source>
</evidence>
<organism evidence="10 11">
    <name type="scientific">Colletotrichum liriopes</name>
    <dbReference type="NCBI Taxonomy" id="708192"/>
    <lineage>
        <taxon>Eukaryota</taxon>
        <taxon>Fungi</taxon>
        <taxon>Dikarya</taxon>
        <taxon>Ascomycota</taxon>
        <taxon>Pezizomycotina</taxon>
        <taxon>Sordariomycetes</taxon>
        <taxon>Hypocreomycetidae</taxon>
        <taxon>Glomerellales</taxon>
        <taxon>Glomerellaceae</taxon>
        <taxon>Colletotrichum</taxon>
        <taxon>Colletotrichum spaethianum species complex</taxon>
    </lineage>
</organism>
<dbReference type="InterPro" id="IPR001672">
    <property type="entry name" value="G6P_Isomerase"/>
</dbReference>
<evidence type="ECO:0000256" key="9">
    <source>
        <dbReference type="RuleBase" id="RU000612"/>
    </source>
</evidence>
<sequence length="316" mass="34989">MPQASSLPAWAELQAHRDNVGKNFVLKEAFANDTDRFAKFSRTFKNSASGTDILFDFSKNFLTDETLSLLVKLAEQAGVEKKRDAMFAGEKINFTEKRAVYHAALRNVGDWEMKVDGVDVMANKGGVRDVLEHMKEFSEQVRSGEWKGFTGKKLTTIINVGIGGSDLGPVMVTEALKHYGAKDQTLHFVSNIDGTHMAEALANSDPETTLFLIASKTFTTAETTTNANTAKSWFLEKTDGKGDIAKHFVALSTNEEEVTKFGIDAKNMFGFESWVGGRYSVWSAIGLSVAIYVGYDNFHKFLAGAHEMDKHFRETP</sequence>
<evidence type="ECO:0000313" key="10">
    <source>
        <dbReference type="EMBL" id="GJC78551.1"/>
    </source>
</evidence>
<dbReference type="Gene3D" id="3.40.50.10490">
    <property type="entry name" value="Glucose-6-phosphate isomerase like protein, domain 1"/>
    <property type="match status" value="2"/>
</dbReference>
<reference evidence="10 11" key="1">
    <citation type="submission" date="2021-07" db="EMBL/GenBank/DDBJ databases">
        <title>Genome data of Colletotrichum spaethianum.</title>
        <authorList>
            <person name="Utami Y.D."/>
            <person name="Hiruma K."/>
        </authorList>
    </citation>
    <scope>NUCLEOTIDE SEQUENCE [LARGE SCALE GENOMIC DNA]</scope>
    <source>
        <strain evidence="10 11">MAFF 242679</strain>
    </source>
</reference>
<dbReference type="FunFam" id="3.40.50.10490:FF:000048">
    <property type="entry name" value="Glucose-6-phosphate isomerase"/>
    <property type="match status" value="1"/>
</dbReference>
<keyword evidence="5 9" id="KW-0324">Glycolysis</keyword>
<dbReference type="GO" id="GO:0048029">
    <property type="term" value="F:monosaccharide binding"/>
    <property type="evidence" value="ECO:0007669"/>
    <property type="project" value="TreeGrafter"/>
</dbReference>
<evidence type="ECO:0000256" key="4">
    <source>
        <dbReference type="ARBA" id="ARBA00022432"/>
    </source>
</evidence>
<comment type="catalytic activity">
    <reaction evidence="8 9">
        <text>alpha-D-glucose 6-phosphate = beta-D-fructose 6-phosphate</text>
        <dbReference type="Rhea" id="RHEA:11816"/>
        <dbReference type="ChEBI" id="CHEBI:57634"/>
        <dbReference type="ChEBI" id="CHEBI:58225"/>
        <dbReference type="EC" id="5.3.1.9"/>
    </reaction>
</comment>
<dbReference type="GO" id="GO:0051156">
    <property type="term" value="P:glucose 6-phosphate metabolic process"/>
    <property type="evidence" value="ECO:0007669"/>
    <property type="project" value="TreeGrafter"/>
</dbReference>
<dbReference type="Proteomes" id="UP001055172">
    <property type="component" value="Unassembled WGS sequence"/>
</dbReference>
<dbReference type="GO" id="GO:0006094">
    <property type="term" value="P:gluconeogenesis"/>
    <property type="evidence" value="ECO:0007669"/>
    <property type="project" value="UniProtKB-KW"/>
</dbReference>
<dbReference type="InterPro" id="IPR018189">
    <property type="entry name" value="Phosphoglucose_isomerase_CS"/>
</dbReference>
<dbReference type="GO" id="GO:0004347">
    <property type="term" value="F:glucose-6-phosphate isomerase activity"/>
    <property type="evidence" value="ECO:0007669"/>
    <property type="project" value="UniProtKB-EC"/>
</dbReference>
<dbReference type="PANTHER" id="PTHR11469:SF1">
    <property type="entry name" value="GLUCOSE-6-PHOSPHATE ISOMERASE"/>
    <property type="match status" value="1"/>
</dbReference>
<evidence type="ECO:0000256" key="7">
    <source>
        <dbReference type="ARBA" id="ARBA00024178"/>
    </source>
</evidence>
<dbReference type="EMBL" id="BPPX01000002">
    <property type="protein sequence ID" value="GJC78551.1"/>
    <property type="molecule type" value="Genomic_DNA"/>
</dbReference>
<dbReference type="InterPro" id="IPR035476">
    <property type="entry name" value="SIS_PGI_1"/>
</dbReference>
<keyword evidence="11" id="KW-1185">Reference proteome</keyword>
<evidence type="ECO:0000256" key="6">
    <source>
        <dbReference type="ARBA" id="ARBA00023235"/>
    </source>
</evidence>
<name>A0AA37LN71_9PEZI</name>
<dbReference type="EC" id="5.3.1.9" evidence="3 9"/>
<dbReference type="PROSITE" id="PS51463">
    <property type="entry name" value="P_GLUCOSE_ISOMERASE_3"/>
    <property type="match status" value="1"/>
</dbReference>
<accession>A0AA37LN71</accession>
<gene>
    <name evidence="10" type="ORF">ColLi_01389</name>
</gene>
<dbReference type="GO" id="GO:0006096">
    <property type="term" value="P:glycolytic process"/>
    <property type="evidence" value="ECO:0007669"/>
    <property type="project" value="UniProtKB-KW"/>
</dbReference>
<proteinExistence type="inferred from homology"/>
<dbReference type="CDD" id="cd05015">
    <property type="entry name" value="SIS_PGI_1"/>
    <property type="match status" value="1"/>
</dbReference>
<comment type="caution">
    <text evidence="10">The sequence shown here is derived from an EMBL/GenBank/DDBJ whole genome shotgun (WGS) entry which is preliminary data.</text>
</comment>
<evidence type="ECO:0000256" key="8">
    <source>
        <dbReference type="ARBA" id="ARBA00029321"/>
    </source>
</evidence>
<evidence type="ECO:0000256" key="3">
    <source>
        <dbReference type="ARBA" id="ARBA00011952"/>
    </source>
</evidence>
<comment type="function">
    <text evidence="7">In the cytoplasm, catalyzes the conversion of glucose-6-phosphate to fructose-6-phosphate, the second step in glycolysis, and the reverse reaction during gluconeogenesis.</text>
</comment>
<dbReference type="SUPFAM" id="SSF53697">
    <property type="entry name" value="SIS domain"/>
    <property type="match status" value="1"/>
</dbReference>
<dbReference type="GO" id="GO:0005829">
    <property type="term" value="C:cytosol"/>
    <property type="evidence" value="ECO:0007669"/>
    <property type="project" value="TreeGrafter"/>
</dbReference>
<comment type="similarity">
    <text evidence="2 9">Belongs to the GPI family.</text>
</comment>
<protein>
    <recommendedName>
        <fullName evidence="3 9">Glucose-6-phosphate isomerase</fullName>
        <ecNumber evidence="3 9">5.3.1.9</ecNumber>
    </recommendedName>
</protein>
<dbReference type="InterPro" id="IPR046348">
    <property type="entry name" value="SIS_dom_sf"/>
</dbReference>
<keyword evidence="4 9" id="KW-0312">Gluconeogenesis</keyword>
<dbReference type="Pfam" id="PF00342">
    <property type="entry name" value="PGI"/>
    <property type="match status" value="1"/>
</dbReference>
<dbReference type="PRINTS" id="PR00662">
    <property type="entry name" value="G6PISOMERASE"/>
</dbReference>
<comment type="pathway">
    <text evidence="1 9">Carbohydrate degradation; glycolysis; D-glyceraldehyde 3-phosphate and glycerone phosphate from D-glucose: step 2/4.</text>
</comment>
<evidence type="ECO:0000256" key="2">
    <source>
        <dbReference type="ARBA" id="ARBA00006604"/>
    </source>
</evidence>
<dbReference type="AlphaFoldDB" id="A0AA37LN71"/>
<evidence type="ECO:0000256" key="5">
    <source>
        <dbReference type="ARBA" id="ARBA00023152"/>
    </source>
</evidence>
<keyword evidence="6 9" id="KW-0413">Isomerase</keyword>
<dbReference type="PROSITE" id="PS00765">
    <property type="entry name" value="P_GLUCOSE_ISOMERASE_1"/>
    <property type="match status" value="1"/>
</dbReference>
<dbReference type="PANTHER" id="PTHR11469">
    <property type="entry name" value="GLUCOSE-6-PHOSPHATE ISOMERASE"/>
    <property type="match status" value="1"/>
</dbReference>
<dbReference type="FunFam" id="3.40.50.10490:FF:000004">
    <property type="entry name" value="Glucose-6-phosphate isomerase"/>
    <property type="match status" value="1"/>
</dbReference>
<dbReference type="GO" id="GO:0097367">
    <property type="term" value="F:carbohydrate derivative binding"/>
    <property type="evidence" value="ECO:0007669"/>
    <property type="project" value="InterPro"/>
</dbReference>
<evidence type="ECO:0000256" key="1">
    <source>
        <dbReference type="ARBA" id="ARBA00004926"/>
    </source>
</evidence>